<sequence length="87" mass="9709">MKFNTILILGALLSGFFVTIQAMPVDSGVAVEIFAKRDDINVEGIEISNGLKARDTPIENEYDESETDLEKRQRSTNTAKNWYRGGV</sequence>
<organism evidence="3 4">
    <name type="scientific">Diversispora epigaea</name>
    <dbReference type="NCBI Taxonomy" id="1348612"/>
    <lineage>
        <taxon>Eukaryota</taxon>
        <taxon>Fungi</taxon>
        <taxon>Fungi incertae sedis</taxon>
        <taxon>Mucoromycota</taxon>
        <taxon>Glomeromycotina</taxon>
        <taxon>Glomeromycetes</taxon>
        <taxon>Diversisporales</taxon>
        <taxon>Diversisporaceae</taxon>
        <taxon>Diversispora</taxon>
    </lineage>
</organism>
<evidence type="ECO:0000256" key="2">
    <source>
        <dbReference type="SAM" id="SignalP"/>
    </source>
</evidence>
<dbReference type="AlphaFoldDB" id="A0A397GR90"/>
<evidence type="ECO:0000256" key="1">
    <source>
        <dbReference type="SAM" id="MobiDB-lite"/>
    </source>
</evidence>
<feature type="compositionally biased region" description="Acidic residues" evidence="1">
    <location>
        <begin position="58"/>
        <end position="67"/>
    </location>
</feature>
<dbReference type="EMBL" id="PQFF01000430">
    <property type="protein sequence ID" value="RHZ50550.1"/>
    <property type="molecule type" value="Genomic_DNA"/>
</dbReference>
<comment type="caution">
    <text evidence="3">The sequence shown here is derived from an EMBL/GenBank/DDBJ whole genome shotgun (WGS) entry which is preliminary data.</text>
</comment>
<name>A0A397GR90_9GLOM</name>
<gene>
    <name evidence="3" type="ORF">Glove_495g19</name>
</gene>
<dbReference type="Proteomes" id="UP000266861">
    <property type="component" value="Unassembled WGS sequence"/>
</dbReference>
<evidence type="ECO:0000313" key="4">
    <source>
        <dbReference type="Proteomes" id="UP000266861"/>
    </source>
</evidence>
<evidence type="ECO:0008006" key="5">
    <source>
        <dbReference type="Google" id="ProtNLM"/>
    </source>
</evidence>
<feature type="signal peptide" evidence="2">
    <location>
        <begin position="1"/>
        <end position="22"/>
    </location>
</feature>
<reference evidence="3 4" key="1">
    <citation type="submission" date="2018-08" db="EMBL/GenBank/DDBJ databases">
        <title>Genome and evolution of the arbuscular mycorrhizal fungus Diversispora epigaea (formerly Glomus versiforme) and its bacterial endosymbionts.</title>
        <authorList>
            <person name="Sun X."/>
            <person name="Fei Z."/>
            <person name="Harrison M."/>
        </authorList>
    </citation>
    <scope>NUCLEOTIDE SEQUENCE [LARGE SCALE GENOMIC DNA]</scope>
    <source>
        <strain evidence="3 4">IT104</strain>
    </source>
</reference>
<proteinExistence type="predicted"/>
<keyword evidence="2" id="KW-0732">Signal</keyword>
<accession>A0A397GR90</accession>
<evidence type="ECO:0000313" key="3">
    <source>
        <dbReference type="EMBL" id="RHZ50550.1"/>
    </source>
</evidence>
<keyword evidence="4" id="KW-1185">Reference proteome</keyword>
<protein>
    <recommendedName>
        <fullName evidence="5">Secreted RxLR effector peptide protein</fullName>
    </recommendedName>
</protein>
<feature type="chain" id="PRO_5017203700" description="Secreted RxLR effector peptide protein" evidence="2">
    <location>
        <begin position="23"/>
        <end position="87"/>
    </location>
</feature>
<feature type="region of interest" description="Disordered" evidence="1">
    <location>
        <begin position="56"/>
        <end position="87"/>
    </location>
</feature>